<dbReference type="PANTHER" id="PTHR30632">
    <property type="entry name" value="MOLYBDATE-BINDING PERIPLASMIC PROTEIN"/>
    <property type="match status" value="1"/>
</dbReference>
<organism evidence="1 2">
    <name type="scientific">Pelomonas cellulosilytica</name>
    <dbReference type="NCBI Taxonomy" id="2906762"/>
    <lineage>
        <taxon>Bacteria</taxon>
        <taxon>Pseudomonadati</taxon>
        <taxon>Pseudomonadota</taxon>
        <taxon>Betaproteobacteria</taxon>
        <taxon>Burkholderiales</taxon>
        <taxon>Sphaerotilaceae</taxon>
        <taxon>Roseateles</taxon>
    </lineage>
</organism>
<proteinExistence type="predicted"/>
<sequence>MQTLNGISSMATRTLVAELAQAHAQASGRAVAMHAAGGVDVVRRLRNGERFDVVVLADDALQALAREGWVGPVRAFADSAVAAAVPAGARAPVLASADDFRAAVLDATAIGYSTGPSGTALLALFQRWGLLDALRPRLVQAAPGVPVAALLARGEVSLGLQQRSELLGQPGITLLGDLPAEPAFTSRFGAALGQAAGPGAQALLDHLCSPDAAFTKRRHGMTEPS</sequence>
<dbReference type="Gene3D" id="3.40.190.10">
    <property type="entry name" value="Periplasmic binding protein-like II"/>
    <property type="match status" value="2"/>
</dbReference>
<dbReference type="PANTHER" id="PTHR30632:SF11">
    <property type="entry name" value="BLR4797 PROTEIN"/>
    <property type="match status" value="1"/>
</dbReference>
<dbReference type="SUPFAM" id="SSF53850">
    <property type="entry name" value="Periplasmic binding protein-like II"/>
    <property type="match status" value="1"/>
</dbReference>
<dbReference type="InterPro" id="IPR050682">
    <property type="entry name" value="ModA/WtpA"/>
</dbReference>
<keyword evidence="2" id="KW-1185">Reference proteome</keyword>
<evidence type="ECO:0000313" key="1">
    <source>
        <dbReference type="EMBL" id="MCE4556583.1"/>
    </source>
</evidence>
<protein>
    <submittedName>
        <fullName evidence="1">Substrate-binding domain-containing protein</fullName>
    </submittedName>
</protein>
<dbReference type="RefSeq" id="WP_233373631.1">
    <property type="nucleotide sequence ID" value="NZ_JAJTWU010000008.1"/>
</dbReference>
<gene>
    <name evidence="1" type="ORF">LXT13_19480</name>
</gene>
<accession>A0ABS8XX97</accession>
<reference evidence="1 2" key="1">
    <citation type="submission" date="2021-12" db="EMBL/GenBank/DDBJ databases">
        <title>Genome seq of P8.</title>
        <authorList>
            <person name="Seo T."/>
        </authorList>
    </citation>
    <scope>NUCLEOTIDE SEQUENCE [LARGE SCALE GENOMIC DNA]</scope>
    <source>
        <strain evidence="1 2">P8</strain>
    </source>
</reference>
<dbReference type="Proteomes" id="UP001200741">
    <property type="component" value="Unassembled WGS sequence"/>
</dbReference>
<dbReference type="EMBL" id="JAJTWU010000008">
    <property type="protein sequence ID" value="MCE4556583.1"/>
    <property type="molecule type" value="Genomic_DNA"/>
</dbReference>
<dbReference type="Pfam" id="PF13531">
    <property type="entry name" value="SBP_bac_11"/>
    <property type="match status" value="1"/>
</dbReference>
<comment type="caution">
    <text evidence="1">The sequence shown here is derived from an EMBL/GenBank/DDBJ whole genome shotgun (WGS) entry which is preliminary data.</text>
</comment>
<evidence type="ECO:0000313" key="2">
    <source>
        <dbReference type="Proteomes" id="UP001200741"/>
    </source>
</evidence>
<name>A0ABS8XX97_9BURK</name>